<evidence type="ECO:0000256" key="2">
    <source>
        <dbReference type="ARBA" id="ARBA00022679"/>
    </source>
</evidence>
<dbReference type="InterPro" id="IPR002582">
    <property type="entry name" value="ACPS"/>
</dbReference>
<dbReference type="GO" id="GO:0000287">
    <property type="term" value="F:magnesium ion binding"/>
    <property type="evidence" value="ECO:0007669"/>
    <property type="project" value="UniProtKB-UniRule"/>
</dbReference>
<keyword evidence="2 8" id="KW-0808">Transferase</keyword>
<comment type="function">
    <text evidence="8">Transfers the 4'-phosphopantetheine moiety from coenzyme A to a Ser of acyl-carrier-protein.</text>
</comment>
<dbReference type="Proteomes" id="UP000266906">
    <property type="component" value="Unassembled WGS sequence"/>
</dbReference>
<dbReference type="EC" id="2.7.8.7" evidence="8"/>
<comment type="caution">
    <text evidence="10">The sequence shown here is derived from an EMBL/GenBank/DDBJ whole genome shotgun (WGS) entry which is preliminary data.</text>
</comment>
<evidence type="ECO:0000256" key="4">
    <source>
        <dbReference type="ARBA" id="ARBA00022832"/>
    </source>
</evidence>
<proteinExistence type="inferred from homology"/>
<dbReference type="GO" id="GO:0005737">
    <property type="term" value="C:cytoplasm"/>
    <property type="evidence" value="ECO:0007669"/>
    <property type="project" value="UniProtKB-SubCell"/>
</dbReference>
<feature type="domain" description="4'-phosphopantetheinyl transferase" evidence="9">
    <location>
        <begin position="27"/>
        <end position="143"/>
    </location>
</feature>
<dbReference type="InterPro" id="IPR036736">
    <property type="entry name" value="ACP-like_sf"/>
</dbReference>
<dbReference type="InterPro" id="IPR008278">
    <property type="entry name" value="4-PPantetheinyl_Trfase_dom"/>
</dbReference>
<evidence type="ECO:0000256" key="5">
    <source>
        <dbReference type="ARBA" id="ARBA00022842"/>
    </source>
</evidence>
<dbReference type="Gene3D" id="3.90.470.20">
    <property type="entry name" value="4'-phosphopantetheinyl transferase domain"/>
    <property type="match status" value="1"/>
</dbReference>
<dbReference type="HAMAP" id="MF_00101">
    <property type="entry name" value="AcpS"/>
    <property type="match status" value="1"/>
</dbReference>
<evidence type="ECO:0000256" key="7">
    <source>
        <dbReference type="ARBA" id="ARBA00023160"/>
    </source>
</evidence>
<name>A0A3N4RTC7_9ACTN</name>
<keyword evidence="7 8" id="KW-0275">Fatty acid biosynthesis</keyword>
<dbReference type="InterPro" id="IPR037143">
    <property type="entry name" value="4-PPantetheinyl_Trfase_dom_sf"/>
</dbReference>
<evidence type="ECO:0000256" key="3">
    <source>
        <dbReference type="ARBA" id="ARBA00022723"/>
    </source>
</evidence>
<keyword evidence="11" id="KW-1185">Reference proteome</keyword>
<dbReference type="GO" id="GO:0008897">
    <property type="term" value="F:holo-[acyl-carrier-protein] synthase activity"/>
    <property type="evidence" value="ECO:0007669"/>
    <property type="project" value="UniProtKB-UniRule"/>
</dbReference>
<keyword evidence="6 8" id="KW-0443">Lipid metabolism</keyword>
<dbReference type="InterPro" id="IPR004568">
    <property type="entry name" value="Ppantetheine-prot_Trfase_dom"/>
</dbReference>
<evidence type="ECO:0000259" key="9">
    <source>
        <dbReference type="Pfam" id="PF01648"/>
    </source>
</evidence>
<dbReference type="SUPFAM" id="SSF56214">
    <property type="entry name" value="4'-phosphopantetheinyl transferase"/>
    <property type="match status" value="1"/>
</dbReference>
<gene>
    <name evidence="8" type="primary">acpS</name>
    <name evidence="10" type="ORF">EDD38_4493</name>
</gene>
<accession>A0A3N4RTC7</accession>
<dbReference type="EMBL" id="RKQG01000001">
    <property type="protein sequence ID" value="RPE36126.1"/>
    <property type="molecule type" value="Genomic_DNA"/>
</dbReference>
<keyword evidence="3 8" id="KW-0479">Metal-binding</keyword>
<dbReference type="Pfam" id="PF01648">
    <property type="entry name" value="ACPS"/>
    <property type="match status" value="1"/>
</dbReference>
<evidence type="ECO:0000313" key="10">
    <source>
        <dbReference type="EMBL" id="RPE36126.1"/>
    </source>
</evidence>
<comment type="cofactor">
    <cofactor evidence="8">
        <name>Mg(2+)</name>
        <dbReference type="ChEBI" id="CHEBI:18420"/>
    </cofactor>
</comment>
<keyword evidence="4 8" id="KW-0276">Fatty acid metabolism</keyword>
<evidence type="ECO:0000256" key="6">
    <source>
        <dbReference type="ARBA" id="ARBA00023098"/>
    </source>
</evidence>
<feature type="binding site" evidence="8">
    <location>
        <position position="31"/>
    </location>
    <ligand>
        <name>Mg(2+)</name>
        <dbReference type="ChEBI" id="CHEBI:18420"/>
    </ligand>
</feature>
<reference evidence="10 11" key="1">
    <citation type="submission" date="2018-11" db="EMBL/GenBank/DDBJ databases">
        <title>Sequencing the genomes of 1000 actinobacteria strains.</title>
        <authorList>
            <person name="Klenk H.-P."/>
        </authorList>
    </citation>
    <scope>NUCLEOTIDE SEQUENCE [LARGE SCALE GENOMIC DNA]</scope>
    <source>
        <strain evidence="10 11">DSM 44781</strain>
    </source>
</reference>
<dbReference type="NCBIfam" id="TIGR00556">
    <property type="entry name" value="pantethn_trn"/>
    <property type="match status" value="1"/>
</dbReference>
<dbReference type="SUPFAM" id="SSF47336">
    <property type="entry name" value="ACP-like"/>
    <property type="match status" value="1"/>
</dbReference>
<dbReference type="Gene3D" id="1.10.1200.10">
    <property type="entry name" value="ACP-like"/>
    <property type="match status" value="1"/>
</dbReference>
<dbReference type="GO" id="GO:0006633">
    <property type="term" value="P:fatty acid biosynthetic process"/>
    <property type="evidence" value="ECO:0007669"/>
    <property type="project" value="UniProtKB-UniRule"/>
</dbReference>
<organism evidence="10 11">
    <name type="scientific">Kitasatospora cineracea</name>
    <dbReference type="NCBI Taxonomy" id="88074"/>
    <lineage>
        <taxon>Bacteria</taxon>
        <taxon>Bacillati</taxon>
        <taxon>Actinomycetota</taxon>
        <taxon>Actinomycetes</taxon>
        <taxon>Kitasatosporales</taxon>
        <taxon>Streptomycetaceae</taxon>
        <taxon>Kitasatospora</taxon>
    </lineage>
</organism>
<evidence type="ECO:0000256" key="8">
    <source>
        <dbReference type="HAMAP-Rule" id="MF_00101"/>
    </source>
</evidence>
<comment type="catalytic activity">
    <reaction evidence="8">
        <text>apo-[ACP] + CoA = holo-[ACP] + adenosine 3',5'-bisphosphate + H(+)</text>
        <dbReference type="Rhea" id="RHEA:12068"/>
        <dbReference type="Rhea" id="RHEA-COMP:9685"/>
        <dbReference type="Rhea" id="RHEA-COMP:9690"/>
        <dbReference type="ChEBI" id="CHEBI:15378"/>
        <dbReference type="ChEBI" id="CHEBI:29999"/>
        <dbReference type="ChEBI" id="CHEBI:57287"/>
        <dbReference type="ChEBI" id="CHEBI:58343"/>
        <dbReference type="ChEBI" id="CHEBI:64479"/>
        <dbReference type="EC" id="2.7.8.7"/>
    </reaction>
</comment>
<feature type="binding site" evidence="8">
    <location>
        <position position="81"/>
    </location>
    <ligand>
        <name>Mg(2+)</name>
        <dbReference type="ChEBI" id="CHEBI:18420"/>
    </ligand>
</feature>
<dbReference type="AlphaFoldDB" id="A0A3N4RTC7"/>
<keyword evidence="1 8" id="KW-0444">Lipid biosynthesis</keyword>
<keyword evidence="8" id="KW-0963">Cytoplasm</keyword>
<keyword evidence="5 8" id="KW-0460">Magnesium</keyword>
<comment type="similarity">
    <text evidence="8">Belongs to the P-Pant transferase superfamily. AcpS family.</text>
</comment>
<protein>
    <recommendedName>
        <fullName evidence="8">Holo-[acyl-carrier-protein] synthase</fullName>
        <shortName evidence="8">Holo-ACP synthase</shortName>
        <ecNumber evidence="8">2.7.8.7</ecNumber>
    </recommendedName>
    <alternativeName>
        <fullName evidence="8">4'-phosphopantetheinyl transferase AcpS</fullName>
    </alternativeName>
</protein>
<sequence length="243" mass="26249">MTGADTLRAALHRMLGDTPAGADPRVRVGVDLVHVPRAADLARRHGERWLADQFTPRERAQLAAATGTPGATLAGRLAAKEAFLKLLTPERELIPLRDIEVLRAPGGAPTVHPHAAALHRLRAQHLTHWSLSITHEGDWAVAVTAALTSSTPRTPPLQGATPMQQIADWIQGKNPALGREVAPAEDLIEGRLIDSLDFLEFIYLLESVSGRPIDLAEVTVDDFRTLERIEERFLAPATPGGAA</sequence>
<evidence type="ECO:0000313" key="11">
    <source>
        <dbReference type="Proteomes" id="UP000266906"/>
    </source>
</evidence>
<evidence type="ECO:0000256" key="1">
    <source>
        <dbReference type="ARBA" id="ARBA00022516"/>
    </source>
</evidence>
<comment type="subcellular location">
    <subcellularLocation>
        <location evidence="8">Cytoplasm</location>
    </subcellularLocation>
</comment>